<accession>A0A087GXH2</accession>
<organism evidence="1 2">
    <name type="scientific">Arabis alpina</name>
    <name type="common">Alpine rock-cress</name>
    <dbReference type="NCBI Taxonomy" id="50452"/>
    <lineage>
        <taxon>Eukaryota</taxon>
        <taxon>Viridiplantae</taxon>
        <taxon>Streptophyta</taxon>
        <taxon>Embryophyta</taxon>
        <taxon>Tracheophyta</taxon>
        <taxon>Spermatophyta</taxon>
        <taxon>Magnoliopsida</taxon>
        <taxon>eudicotyledons</taxon>
        <taxon>Gunneridae</taxon>
        <taxon>Pentapetalae</taxon>
        <taxon>rosids</taxon>
        <taxon>malvids</taxon>
        <taxon>Brassicales</taxon>
        <taxon>Brassicaceae</taxon>
        <taxon>Arabideae</taxon>
        <taxon>Arabis</taxon>
    </lineage>
</organism>
<reference evidence="2" key="1">
    <citation type="journal article" date="2015" name="Nat. Plants">
        <title>Genome expansion of Arabis alpina linked with retrotransposition and reduced symmetric DNA methylation.</title>
        <authorList>
            <person name="Willing E.M."/>
            <person name="Rawat V."/>
            <person name="Mandakova T."/>
            <person name="Maumus F."/>
            <person name="James G.V."/>
            <person name="Nordstroem K.J."/>
            <person name="Becker C."/>
            <person name="Warthmann N."/>
            <person name="Chica C."/>
            <person name="Szarzynska B."/>
            <person name="Zytnicki M."/>
            <person name="Albani M.C."/>
            <person name="Kiefer C."/>
            <person name="Bergonzi S."/>
            <person name="Castaings L."/>
            <person name="Mateos J.L."/>
            <person name="Berns M.C."/>
            <person name="Bujdoso N."/>
            <person name="Piofczyk T."/>
            <person name="de Lorenzo L."/>
            <person name="Barrero-Sicilia C."/>
            <person name="Mateos I."/>
            <person name="Piednoel M."/>
            <person name="Hagmann J."/>
            <person name="Chen-Min-Tao R."/>
            <person name="Iglesias-Fernandez R."/>
            <person name="Schuster S.C."/>
            <person name="Alonso-Blanco C."/>
            <person name="Roudier F."/>
            <person name="Carbonero P."/>
            <person name="Paz-Ares J."/>
            <person name="Davis S.J."/>
            <person name="Pecinka A."/>
            <person name="Quesneville H."/>
            <person name="Colot V."/>
            <person name="Lysak M.A."/>
            <person name="Weigel D."/>
            <person name="Coupland G."/>
            <person name="Schneeberger K."/>
        </authorList>
    </citation>
    <scope>NUCLEOTIDE SEQUENCE [LARGE SCALE GENOMIC DNA]</scope>
    <source>
        <strain evidence="2">cv. Pajares</strain>
    </source>
</reference>
<dbReference type="Proteomes" id="UP000029120">
    <property type="component" value="Chromosome 5"/>
</dbReference>
<evidence type="ECO:0000313" key="2">
    <source>
        <dbReference type="Proteomes" id="UP000029120"/>
    </source>
</evidence>
<evidence type="ECO:0000313" key="1">
    <source>
        <dbReference type="EMBL" id="KFK34574.1"/>
    </source>
</evidence>
<gene>
    <name evidence="1" type="ordered locus">AALP_Aa5g163400</name>
</gene>
<proteinExistence type="predicted"/>
<dbReference type="Gramene" id="KFK34574">
    <property type="protein sequence ID" value="KFK34574"/>
    <property type="gene ID" value="AALP_AA5G163400"/>
</dbReference>
<sequence length="35" mass="3784">MGDETVKKMNPSFVYTLSAKDDPENVITKVALAGN</sequence>
<name>A0A087GXH2_ARAAL</name>
<keyword evidence="2" id="KW-1185">Reference proteome</keyword>
<protein>
    <submittedName>
        <fullName evidence="1">Uncharacterized protein</fullName>
    </submittedName>
</protein>
<dbReference type="EMBL" id="CM002873">
    <property type="protein sequence ID" value="KFK34574.1"/>
    <property type="molecule type" value="Genomic_DNA"/>
</dbReference>
<dbReference type="AlphaFoldDB" id="A0A087GXH2"/>